<evidence type="ECO:0000259" key="8">
    <source>
        <dbReference type="PROSITE" id="PS50888"/>
    </source>
</evidence>
<dbReference type="Pfam" id="PF00010">
    <property type="entry name" value="HLH"/>
    <property type="match status" value="1"/>
</dbReference>
<dbReference type="AlphaFoldDB" id="A0A1X2IJS9"/>
<comment type="caution">
    <text evidence="9">The sequence shown here is derived from an EMBL/GenBank/DDBJ whole genome shotgun (WGS) entry which is preliminary data.</text>
</comment>
<keyword evidence="3" id="KW-0010">Activator</keyword>
<keyword evidence="5" id="KW-0539">Nucleus</keyword>
<keyword evidence="10" id="KW-1185">Reference proteome</keyword>
<dbReference type="STRING" id="90262.A0A1X2IJS9"/>
<dbReference type="SUPFAM" id="SSF47459">
    <property type="entry name" value="HLH, helix-loop-helix DNA-binding domain"/>
    <property type="match status" value="1"/>
</dbReference>
<dbReference type="GO" id="GO:0046983">
    <property type="term" value="F:protein dimerization activity"/>
    <property type="evidence" value="ECO:0007669"/>
    <property type="project" value="InterPro"/>
</dbReference>
<name>A0A1X2IJS9_9FUNG</name>
<feature type="compositionally biased region" description="Low complexity" evidence="7">
    <location>
        <begin position="43"/>
        <end position="75"/>
    </location>
</feature>
<dbReference type="Gene3D" id="4.10.280.10">
    <property type="entry name" value="Helix-loop-helix DNA-binding domain"/>
    <property type="match status" value="1"/>
</dbReference>
<feature type="compositionally biased region" description="Low complexity" evidence="7">
    <location>
        <begin position="173"/>
        <end position="185"/>
    </location>
</feature>
<reference evidence="9 10" key="1">
    <citation type="submission" date="2016-07" db="EMBL/GenBank/DDBJ databases">
        <title>Pervasive Adenine N6-methylation of Active Genes in Fungi.</title>
        <authorList>
            <consortium name="DOE Joint Genome Institute"/>
            <person name="Mondo S.J."/>
            <person name="Dannebaum R.O."/>
            <person name="Kuo R.C."/>
            <person name="Labutti K."/>
            <person name="Haridas S."/>
            <person name="Kuo A."/>
            <person name="Salamov A."/>
            <person name="Ahrendt S.R."/>
            <person name="Lipzen A."/>
            <person name="Sullivan W."/>
            <person name="Andreopoulos W.B."/>
            <person name="Clum A."/>
            <person name="Lindquist E."/>
            <person name="Daum C."/>
            <person name="Ramamoorthy G.K."/>
            <person name="Gryganskyi A."/>
            <person name="Culley D."/>
            <person name="Magnuson J.K."/>
            <person name="James T.Y."/>
            <person name="O'Malley M.A."/>
            <person name="Stajich J.E."/>
            <person name="Spatafora J.W."/>
            <person name="Visel A."/>
            <person name="Grigoriev I.V."/>
        </authorList>
    </citation>
    <scope>NUCLEOTIDE SEQUENCE [LARGE SCALE GENOMIC DNA]</scope>
    <source>
        <strain evidence="9 10">NRRL 1336</strain>
    </source>
</reference>
<sequence>MSTAQSTQMCGIMDPAYYQQQQQTFQVSPQQIQRLRHLQQQAALQQQPGYPQQQQQQMLAMPQYQPQQPQTYQQPIHSSVEHSDPTEMAPNKASKRAEHNAIERARREHLNTKFQQLAHSLPNLQNDRRPSKGTIIERTLEFVKHTVQKEERYKNEIKELSRANRQLMRQVTSRSSLFADSSSSHSGDEEEDDMVAVAGYYQMEDDMMDNTSSDDSISRKSSCSSFAMQSMSTTNGTSSTTTSPSLEYHSVLSQWDNPQHQPQQYCYQQQQQQQQHFQQQPDMYLSSDDLMNDNYLLTDGGASFFNPMKSSMDAMNNNNLHIKYESSFHG</sequence>
<dbReference type="PANTHER" id="PTHR10328">
    <property type="entry name" value="PROTEIN MAX MYC-ASSOCIATED FACTOR X"/>
    <property type="match status" value="1"/>
</dbReference>
<dbReference type="InterPro" id="IPR036638">
    <property type="entry name" value="HLH_DNA-bd_sf"/>
</dbReference>
<dbReference type="InterPro" id="IPR011598">
    <property type="entry name" value="bHLH_dom"/>
</dbReference>
<feature type="compositionally biased region" description="Low complexity" evidence="7">
    <location>
        <begin position="209"/>
        <end position="244"/>
    </location>
</feature>
<dbReference type="GO" id="GO:0045944">
    <property type="term" value="P:positive regulation of transcription by RNA polymerase II"/>
    <property type="evidence" value="ECO:0007669"/>
    <property type="project" value="TreeGrafter"/>
</dbReference>
<evidence type="ECO:0000256" key="7">
    <source>
        <dbReference type="SAM" id="MobiDB-lite"/>
    </source>
</evidence>
<dbReference type="SMART" id="SM00353">
    <property type="entry name" value="HLH"/>
    <property type="match status" value="1"/>
</dbReference>
<proteinExistence type="predicted"/>
<protein>
    <recommendedName>
        <fullName evidence="8">BHLH domain-containing protein</fullName>
    </recommendedName>
</protein>
<keyword evidence="4" id="KW-0804">Transcription</keyword>
<feature type="coiled-coil region" evidence="6">
    <location>
        <begin position="143"/>
        <end position="170"/>
    </location>
</feature>
<accession>A0A1X2IJS9</accession>
<feature type="region of interest" description="Disordered" evidence="7">
    <location>
        <begin position="172"/>
        <end position="193"/>
    </location>
</feature>
<dbReference type="GO" id="GO:0003700">
    <property type="term" value="F:DNA-binding transcription factor activity"/>
    <property type="evidence" value="ECO:0007669"/>
    <property type="project" value="TreeGrafter"/>
</dbReference>
<dbReference type="PANTHER" id="PTHR10328:SF3">
    <property type="entry name" value="PROTEIN MAX"/>
    <property type="match status" value="1"/>
</dbReference>
<evidence type="ECO:0000256" key="4">
    <source>
        <dbReference type="ARBA" id="ARBA00023163"/>
    </source>
</evidence>
<keyword evidence="6" id="KW-0175">Coiled coil</keyword>
<dbReference type="OrthoDB" id="8964853at2759"/>
<evidence type="ECO:0000256" key="3">
    <source>
        <dbReference type="ARBA" id="ARBA00023159"/>
    </source>
</evidence>
<keyword evidence="2" id="KW-0238">DNA-binding</keyword>
<evidence type="ECO:0000256" key="1">
    <source>
        <dbReference type="ARBA" id="ARBA00023015"/>
    </source>
</evidence>
<dbReference type="Proteomes" id="UP000193560">
    <property type="component" value="Unassembled WGS sequence"/>
</dbReference>
<dbReference type="EMBL" id="MCGE01000009">
    <property type="protein sequence ID" value="ORZ17802.1"/>
    <property type="molecule type" value="Genomic_DNA"/>
</dbReference>
<evidence type="ECO:0000256" key="6">
    <source>
        <dbReference type="SAM" id="Coils"/>
    </source>
</evidence>
<dbReference type="GO" id="GO:0090575">
    <property type="term" value="C:RNA polymerase II transcription regulator complex"/>
    <property type="evidence" value="ECO:0007669"/>
    <property type="project" value="TreeGrafter"/>
</dbReference>
<feature type="region of interest" description="Disordered" evidence="7">
    <location>
        <begin position="43"/>
        <end position="97"/>
    </location>
</feature>
<feature type="region of interest" description="Disordered" evidence="7">
    <location>
        <begin position="206"/>
        <end position="244"/>
    </location>
</feature>
<dbReference type="PROSITE" id="PS50888">
    <property type="entry name" value="BHLH"/>
    <property type="match status" value="1"/>
</dbReference>
<organism evidence="9 10">
    <name type="scientific">Absidia repens</name>
    <dbReference type="NCBI Taxonomy" id="90262"/>
    <lineage>
        <taxon>Eukaryota</taxon>
        <taxon>Fungi</taxon>
        <taxon>Fungi incertae sedis</taxon>
        <taxon>Mucoromycota</taxon>
        <taxon>Mucoromycotina</taxon>
        <taxon>Mucoromycetes</taxon>
        <taxon>Mucorales</taxon>
        <taxon>Cunninghamellaceae</taxon>
        <taxon>Absidia</taxon>
    </lineage>
</organism>
<evidence type="ECO:0000256" key="5">
    <source>
        <dbReference type="ARBA" id="ARBA00023242"/>
    </source>
</evidence>
<evidence type="ECO:0000313" key="10">
    <source>
        <dbReference type="Proteomes" id="UP000193560"/>
    </source>
</evidence>
<dbReference type="GO" id="GO:0003677">
    <property type="term" value="F:DNA binding"/>
    <property type="evidence" value="ECO:0007669"/>
    <property type="project" value="UniProtKB-KW"/>
</dbReference>
<evidence type="ECO:0000313" key="9">
    <source>
        <dbReference type="EMBL" id="ORZ17802.1"/>
    </source>
</evidence>
<gene>
    <name evidence="9" type="ORF">BCR42DRAFT_412548</name>
</gene>
<keyword evidence="1" id="KW-0805">Transcription regulation</keyword>
<evidence type="ECO:0000256" key="2">
    <source>
        <dbReference type="ARBA" id="ARBA00023125"/>
    </source>
</evidence>
<feature type="domain" description="BHLH" evidence="8">
    <location>
        <begin position="94"/>
        <end position="146"/>
    </location>
</feature>